<reference evidence="3" key="1">
    <citation type="journal article" date="2020" name="Nat. Commun.">
        <title>Genome sequence of the cluster root forming white lupin.</title>
        <authorList>
            <person name="Hufnagel B."/>
            <person name="Marques A."/>
            <person name="Soriano A."/>
            <person name="Marques L."/>
            <person name="Divol F."/>
            <person name="Doumas P."/>
            <person name="Sallet E."/>
            <person name="Mancinotti D."/>
            <person name="Carrere S."/>
            <person name="Marande W."/>
            <person name="Arribat S."/>
            <person name="Keller J."/>
            <person name="Huneau C."/>
            <person name="Blein T."/>
            <person name="Aime D."/>
            <person name="Laguerre M."/>
            <person name="Taylor J."/>
            <person name="Schubert V."/>
            <person name="Nelson M."/>
            <person name="Geu-Flores F."/>
            <person name="Crespi M."/>
            <person name="Gallardo-Guerrero K."/>
            <person name="Delaux P.-M."/>
            <person name="Salse J."/>
            <person name="Berges H."/>
            <person name="Guyot R."/>
            <person name="Gouzy J."/>
            <person name="Peret B."/>
        </authorList>
    </citation>
    <scope>NUCLEOTIDE SEQUENCE [LARGE SCALE GENOMIC DNA]</scope>
    <source>
        <strain evidence="3">cv. Amiga</strain>
    </source>
</reference>
<protein>
    <submittedName>
        <fullName evidence="2">Uncharacterized protein</fullName>
    </submittedName>
</protein>
<proteinExistence type="predicted"/>
<keyword evidence="1" id="KW-0472">Membrane</keyword>
<evidence type="ECO:0000256" key="1">
    <source>
        <dbReference type="SAM" id="Phobius"/>
    </source>
</evidence>
<feature type="transmembrane region" description="Helical" evidence="1">
    <location>
        <begin position="21"/>
        <end position="41"/>
    </location>
</feature>
<gene>
    <name evidence="2" type="ORF">Lalb_Chr18g0049501</name>
</gene>
<dbReference type="EMBL" id="WOCE01000018">
    <property type="protein sequence ID" value="KAE9594040.1"/>
    <property type="molecule type" value="Genomic_DNA"/>
</dbReference>
<name>A0A6A4NY02_LUPAL</name>
<keyword evidence="3" id="KW-1185">Reference proteome</keyword>
<dbReference type="Proteomes" id="UP000447434">
    <property type="component" value="Chromosome 18"/>
</dbReference>
<feature type="transmembrane region" description="Helical" evidence="1">
    <location>
        <begin position="53"/>
        <end position="69"/>
    </location>
</feature>
<keyword evidence="1" id="KW-1133">Transmembrane helix</keyword>
<evidence type="ECO:0000313" key="3">
    <source>
        <dbReference type="Proteomes" id="UP000447434"/>
    </source>
</evidence>
<evidence type="ECO:0000313" key="2">
    <source>
        <dbReference type="EMBL" id="KAE9594040.1"/>
    </source>
</evidence>
<accession>A0A6A4NY02</accession>
<comment type="caution">
    <text evidence="2">The sequence shown here is derived from an EMBL/GenBank/DDBJ whole genome shotgun (WGS) entry which is preliminary data.</text>
</comment>
<sequence>MTLLRKATMFFMIILKFLFTIRMIFGLCITGFINFVGGFYFSTMTTQPRKATMFFMVILKFIFTIRLIFGL</sequence>
<dbReference type="AlphaFoldDB" id="A0A6A4NY02"/>
<organism evidence="2 3">
    <name type="scientific">Lupinus albus</name>
    <name type="common">White lupine</name>
    <name type="synonym">Lupinus termis</name>
    <dbReference type="NCBI Taxonomy" id="3870"/>
    <lineage>
        <taxon>Eukaryota</taxon>
        <taxon>Viridiplantae</taxon>
        <taxon>Streptophyta</taxon>
        <taxon>Embryophyta</taxon>
        <taxon>Tracheophyta</taxon>
        <taxon>Spermatophyta</taxon>
        <taxon>Magnoliopsida</taxon>
        <taxon>eudicotyledons</taxon>
        <taxon>Gunneridae</taxon>
        <taxon>Pentapetalae</taxon>
        <taxon>rosids</taxon>
        <taxon>fabids</taxon>
        <taxon>Fabales</taxon>
        <taxon>Fabaceae</taxon>
        <taxon>Papilionoideae</taxon>
        <taxon>50 kb inversion clade</taxon>
        <taxon>genistoids sensu lato</taxon>
        <taxon>core genistoids</taxon>
        <taxon>Genisteae</taxon>
        <taxon>Lupinus</taxon>
    </lineage>
</organism>
<keyword evidence="1" id="KW-0812">Transmembrane</keyword>